<dbReference type="AlphaFoldDB" id="A0A4C1TXN8"/>
<dbReference type="Proteomes" id="UP000299102">
    <property type="component" value="Unassembled WGS sequence"/>
</dbReference>
<evidence type="ECO:0000256" key="1">
    <source>
        <dbReference type="SAM" id="MobiDB-lite"/>
    </source>
</evidence>
<name>A0A4C1TXN8_EUMVA</name>
<accession>A0A4C1TXN8</accession>
<keyword evidence="3" id="KW-1185">Reference proteome</keyword>
<feature type="region of interest" description="Disordered" evidence="1">
    <location>
        <begin position="124"/>
        <end position="158"/>
    </location>
</feature>
<organism evidence="2 3">
    <name type="scientific">Eumeta variegata</name>
    <name type="common">Bagworm moth</name>
    <name type="synonym">Eumeta japonica</name>
    <dbReference type="NCBI Taxonomy" id="151549"/>
    <lineage>
        <taxon>Eukaryota</taxon>
        <taxon>Metazoa</taxon>
        <taxon>Ecdysozoa</taxon>
        <taxon>Arthropoda</taxon>
        <taxon>Hexapoda</taxon>
        <taxon>Insecta</taxon>
        <taxon>Pterygota</taxon>
        <taxon>Neoptera</taxon>
        <taxon>Endopterygota</taxon>
        <taxon>Lepidoptera</taxon>
        <taxon>Glossata</taxon>
        <taxon>Ditrysia</taxon>
        <taxon>Tineoidea</taxon>
        <taxon>Psychidae</taxon>
        <taxon>Oiketicinae</taxon>
        <taxon>Eumeta</taxon>
    </lineage>
</organism>
<sequence length="158" mass="17751">MQICTPTLEVGNALMTPPKSHLYMGSGDYLYPSGLHDHLPLDNAINKNKKTTKIKFNRYQTSPAGLIRRFPEDFIKTDPTALEYIENTHIHIDFYTCLFLKCCVYTGFKPRHSFYSYTSKDARRAGRRSGGEHSAMSRHNIGCRDSSNVRAGGAAGES</sequence>
<evidence type="ECO:0000313" key="3">
    <source>
        <dbReference type="Proteomes" id="UP000299102"/>
    </source>
</evidence>
<dbReference type="EMBL" id="BGZK01000100">
    <property type="protein sequence ID" value="GBP18688.1"/>
    <property type="molecule type" value="Genomic_DNA"/>
</dbReference>
<gene>
    <name evidence="2" type="ORF">EVAR_8513_1</name>
</gene>
<proteinExistence type="predicted"/>
<reference evidence="2 3" key="1">
    <citation type="journal article" date="2019" name="Commun. Biol.">
        <title>The bagworm genome reveals a unique fibroin gene that provides high tensile strength.</title>
        <authorList>
            <person name="Kono N."/>
            <person name="Nakamura H."/>
            <person name="Ohtoshi R."/>
            <person name="Tomita M."/>
            <person name="Numata K."/>
            <person name="Arakawa K."/>
        </authorList>
    </citation>
    <scope>NUCLEOTIDE SEQUENCE [LARGE SCALE GENOMIC DNA]</scope>
</reference>
<protein>
    <submittedName>
        <fullName evidence="2">Uncharacterized protein</fullName>
    </submittedName>
</protein>
<comment type="caution">
    <text evidence="2">The sequence shown here is derived from an EMBL/GenBank/DDBJ whole genome shotgun (WGS) entry which is preliminary data.</text>
</comment>
<evidence type="ECO:0000313" key="2">
    <source>
        <dbReference type="EMBL" id="GBP18688.1"/>
    </source>
</evidence>